<name>A0ABS8NZV5_9XANT</name>
<evidence type="ECO:0000256" key="11">
    <source>
        <dbReference type="RuleBase" id="RU361157"/>
    </source>
</evidence>
<protein>
    <recommendedName>
        <fullName evidence="11">Transport permease protein</fullName>
    </recommendedName>
</protein>
<keyword evidence="7" id="KW-0972">Capsule biogenesis/degradation</keyword>
<gene>
    <name evidence="13" type="ORF">JWH11_19845</name>
</gene>
<evidence type="ECO:0000256" key="4">
    <source>
        <dbReference type="ARBA" id="ARBA00022475"/>
    </source>
</evidence>
<keyword evidence="6 11" id="KW-0812">Transmembrane</keyword>
<feature type="transmembrane region" description="Helical" evidence="11">
    <location>
        <begin position="239"/>
        <end position="257"/>
    </location>
</feature>
<comment type="similarity">
    <text evidence="2 11">Belongs to the ABC-2 integral membrane protein family.</text>
</comment>
<sequence>MIGWLISRYSRLPQLYYLYSQMVRRDIERRYKATAGGMLWAIIQPVLMIGIYTVVFGLIFQPRWPSVQSSWDYVLILFLGKIPYLFVTEALASATISIRSHANLVKKAVFPLKLLPGVSVGTSAYHAVVASLVWVVFYVVIKGAVPLAVLLLPLLWLPMLMFCLGACWFLASFGAYFRDTDQIVGTFNIALMFLSPIFYPLSSVPAPLRHLMLFNPLSYAIESARALMLWPDKLDLSTYPLHLVVGFVFMLLGYTFFNRMRSGFADAI</sequence>
<keyword evidence="5" id="KW-0762">Sugar transport</keyword>
<dbReference type="InterPro" id="IPR000412">
    <property type="entry name" value="ABC_2_transport"/>
</dbReference>
<evidence type="ECO:0000256" key="10">
    <source>
        <dbReference type="ARBA" id="ARBA00023136"/>
    </source>
</evidence>
<feature type="transmembrane region" description="Helical" evidence="11">
    <location>
        <begin position="73"/>
        <end position="94"/>
    </location>
</feature>
<comment type="subcellular location">
    <subcellularLocation>
        <location evidence="11">Cell inner membrane</location>
        <topology evidence="11">Multi-pass membrane protein</topology>
    </subcellularLocation>
    <subcellularLocation>
        <location evidence="1">Cell membrane</location>
        <topology evidence="1">Multi-pass membrane protein</topology>
    </subcellularLocation>
</comment>
<dbReference type="RefSeq" id="WP_228315835.1">
    <property type="nucleotide sequence ID" value="NZ_JAFFQH010000180.1"/>
</dbReference>
<keyword evidence="10 11" id="KW-0472">Membrane</keyword>
<reference evidence="13" key="1">
    <citation type="submission" date="2021-02" db="EMBL/GenBank/DDBJ databases">
        <title>Copper resistance gene diversity in local Xanthomonas species at agrochemical polluted sites in Trinidad, Trinidad and Tobago.</title>
        <authorList>
            <person name="Ramnarine S.D.B.J."/>
            <person name="Ramsubhag A."/>
            <person name="Jayaraman J."/>
        </authorList>
    </citation>
    <scope>NUCLEOTIDE SEQUENCE</scope>
    <source>
        <strain evidence="13">CaNP6A</strain>
    </source>
</reference>
<keyword evidence="8 11" id="KW-1133">Transmembrane helix</keyword>
<keyword evidence="3 11" id="KW-0813">Transport</keyword>
<feature type="transmembrane region" description="Helical" evidence="11">
    <location>
        <begin position="39"/>
        <end position="61"/>
    </location>
</feature>
<organism evidence="13 14">
    <name type="scientific">Xanthomonas melonis</name>
    <dbReference type="NCBI Taxonomy" id="56456"/>
    <lineage>
        <taxon>Bacteria</taxon>
        <taxon>Pseudomonadati</taxon>
        <taxon>Pseudomonadota</taxon>
        <taxon>Gammaproteobacteria</taxon>
        <taxon>Lysobacterales</taxon>
        <taxon>Lysobacteraceae</taxon>
        <taxon>Xanthomonas</taxon>
    </lineage>
</organism>
<proteinExistence type="inferred from homology"/>
<evidence type="ECO:0000256" key="6">
    <source>
        <dbReference type="ARBA" id="ARBA00022692"/>
    </source>
</evidence>
<feature type="transmembrane region" description="Helical" evidence="11">
    <location>
        <begin position="147"/>
        <end position="171"/>
    </location>
</feature>
<evidence type="ECO:0000256" key="2">
    <source>
        <dbReference type="ARBA" id="ARBA00007783"/>
    </source>
</evidence>
<evidence type="ECO:0000256" key="9">
    <source>
        <dbReference type="ARBA" id="ARBA00023047"/>
    </source>
</evidence>
<feature type="transmembrane region" description="Helical" evidence="11">
    <location>
        <begin position="183"/>
        <end position="202"/>
    </location>
</feature>
<keyword evidence="14" id="KW-1185">Reference proteome</keyword>
<evidence type="ECO:0000256" key="5">
    <source>
        <dbReference type="ARBA" id="ARBA00022597"/>
    </source>
</evidence>
<evidence type="ECO:0000256" key="1">
    <source>
        <dbReference type="ARBA" id="ARBA00004651"/>
    </source>
</evidence>
<dbReference type="PROSITE" id="PS51012">
    <property type="entry name" value="ABC_TM2"/>
    <property type="match status" value="1"/>
</dbReference>
<dbReference type="PRINTS" id="PR00164">
    <property type="entry name" value="ABC2TRNSPORT"/>
</dbReference>
<comment type="caution">
    <text evidence="13">The sequence shown here is derived from an EMBL/GenBank/DDBJ whole genome shotgun (WGS) entry which is preliminary data.</text>
</comment>
<keyword evidence="9" id="KW-0625">Polysaccharide transport</keyword>
<evidence type="ECO:0000313" key="14">
    <source>
        <dbReference type="Proteomes" id="UP001430396"/>
    </source>
</evidence>
<feature type="domain" description="ABC transmembrane type-2" evidence="12">
    <location>
        <begin position="36"/>
        <end position="260"/>
    </location>
</feature>
<dbReference type="PIRSF" id="PIRSF006648">
    <property type="entry name" value="DrrB"/>
    <property type="match status" value="1"/>
</dbReference>
<dbReference type="PANTHER" id="PTHR30413:SF10">
    <property type="entry name" value="CAPSULE POLYSACCHARIDE EXPORT INNER-MEMBRANE PROTEIN CTRC"/>
    <property type="match status" value="1"/>
</dbReference>
<feature type="transmembrane region" description="Helical" evidence="11">
    <location>
        <begin position="114"/>
        <end position="141"/>
    </location>
</feature>
<dbReference type="InterPro" id="IPR013525">
    <property type="entry name" value="ABC2_TM"/>
</dbReference>
<dbReference type="Proteomes" id="UP001430396">
    <property type="component" value="Unassembled WGS sequence"/>
</dbReference>
<dbReference type="PANTHER" id="PTHR30413">
    <property type="entry name" value="INNER MEMBRANE TRANSPORT PERMEASE"/>
    <property type="match status" value="1"/>
</dbReference>
<evidence type="ECO:0000256" key="7">
    <source>
        <dbReference type="ARBA" id="ARBA00022903"/>
    </source>
</evidence>
<dbReference type="Pfam" id="PF01061">
    <property type="entry name" value="ABC2_membrane"/>
    <property type="match status" value="1"/>
</dbReference>
<evidence type="ECO:0000256" key="8">
    <source>
        <dbReference type="ARBA" id="ARBA00022989"/>
    </source>
</evidence>
<keyword evidence="4 11" id="KW-1003">Cell membrane</keyword>
<evidence type="ECO:0000313" key="13">
    <source>
        <dbReference type="EMBL" id="MCD0268646.1"/>
    </source>
</evidence>
<accession>A0ABS8NZV5</accession>
<evidence type="ECO:0000259" key="12">
    <source>
        <dbReference type="PROSITE" id="PS51012"/>
    </source>
</evidence>
<evidence type="ECO:0000256" key="3">
    <source>
        <dbReference type="ARBA" id="ARBA00022448"/>
    </source>
</evidence>
<dbReference type="EMBL" id="JAFFQI010000200">
    <property type="protein sequence ID" value="MCD0268646.1"/>
    <property type="molecule type" value="Genomic_DNA"/>
</dbReference>
<dbReference type="InterPro" id="IPR047817">
    <property type="entry name" value="ABC2_TM_bact-type"/>
</dbReference>